<evidence type="ECO:0000259" key="3">
    <source>
        <dbReference type="Pfam" id="PF26337"/>
    </source>
</evidence>
<dbReference type="Pfam" id="PF26334">
    <property type="entry name" value="Gtf3_N"/>
    <property type="match status" value="1"/>
</dbReference>
<feature type="domain" description="Glucosyltransferase 3-like N-terminal" evidence="2">
    <location>
        <begin position="11"/>
        <end position="160"/>
    </location>
</feature>
<dbReference type="Proteomes" id="UP000254649">
    <property type="component" value="Unassembled WGS sequence"/>
</dbReference>
<evidence type="ECO:0000256" key="1">
    <source>
        <dbReference type="ARBA" id="ARBA00022679"/>
    </source>
</evidence>
<sequence length="354" mass="40342">MKYFILETNSVNSINNKHAGSKARIDSDAILLKLGYQPIILEPVFNSKGESFFISIKEHIKKYFFLRKKLSILKAGDELVIQFPIVNHSILFYFLVRELVNKYVHITLLIHDIELLRIAMLDDVKLKRKLRLSLEELSVLKYAHKIIVHNSRMKDILCKKYNFGHERLVELEIFDYLVPENCKNNNVDKGLPVIIAGNLSFDKAGYLLNLPNDISFNLYGIGYKNAIMHSNVSYKGAFLPDDLIENLSGSFGLVWDGETSDTCSGVYGNYLRYNNSHKASLYLAAGYPIIVWKQSALAIFVNKYRCGISVESLSELKNKISDLSTEEYEMLKENANTLSSKLKSGFFLEKALGN</sequence>
<dbReference type="GO" id="GO:0016740">
    <property type="term" value="F:transferase activity"/>
    <property type="evidence" value="ECO:0007669"/>
    <property type="project" value="UniProtKB-KW"/>
</dbReference>
<evidence type="ECO:0000313" key="4">
    <source>
        <dbReference type="EMBL" id="SUT90682.1"/>
    </source>
</evidence>
<evidence type="ECO:0000313" key="5">
    <source>
        <dbReference type="Proteomes" id="UP000254649"/>
    </source>
</evidence>
<reference evidence="4 5" key="1">
    <citation type="submission" date="2018-06" db="EMBL/GenBank/DDBJ databases">
        <authorList>
            <consortium name="Pathogen Informatics"/>
            <person name="Doyle S."/>
        </authorList>
    </citation>
    <scope>NUCLEOTIDE SEQUENCE [LARGE SCALE GENOMIC DNA]</scope>
    <source>
        <strain evidence="4 5">NCTC10801</strain>
    </source>
</reference>
<proteinExistence type="predicted"/>
<dbReference type="Pfam" id="PF26337">
    <property type="entry name" value="Gtf3_C"/>
    <property type="match status" value="1"/>
</dbReference>
<dbReference type="InterPro" id="IPR058591">
    <property type="entry name" value="Gtf3_N"/>
</dbReference>
<feature type="domain" description="Glucosyltransferase 3-like C-terminal" evidence="3">
    <location>
        <begin position="193"/>
        <end position="352"/>
    </location>
</feature>
<gene>
    <name evidence="4" type="ORF">NCTC10801_01272</name>
</gene>
<keyword evidence="1 4" id="KW-0808">Transferase</keyword>
<dbReference type="EMBL" id="UFRQ01000003">
    <property type="protein sequence ID" value="SUT90682.1"/>
    <property type="molecule type" value="Genomic_DNA"/>
</dbReference>
<protein>
    <submittedName>
        <fullName evidence="4">Beta-1,6-galactofuranosyltransferase</fullName>
    </submittedName>
</protein>
<dbReference type="OrthoDB" id="9790931at2"/>
<name>A0A380TR42_9PAST</name>
<dbReference type="PIRSF" id="PIRSF007023">
    <property type="entry name" value="UDP-Galf_transf"/>
    <property type="match status" value="1"/>
</dbReference>
<evidence type="ECO:0000259" key="2">
    <source>
        <dbReference type="Pfam" id="PF26334"/>
    </source>
</evidence>
<dbReference type="AlphaFoldDB" id="A0A380TR42"/>
<organism evidence="4 5">
    <name type="scientific">[Actinobacillus] rossii</name>
    <dbReference type="NCBI Taxonomy" id="123820"/>
    <lineage>
        <taxon>Bacteria</taxon>
        <taxon>Pseudomonadati</taxon>
        <taxon>Pseudomonadota</taxon>
        <taxon>Gammaproteobacteria</taxon>
        <taxon>Pasteurellales</taxon>
        <taxon>Pasteurellaceae</taxon>
    </lineage>
</organism>
<accession>A0A380TR42</accession>
<keyword evidence="5" id="KW-1185">Reference proteome</keyword>
<dbReference type="Gene3D" id="3.40.50.2000">
    <property type="entry name" value="Glycogen Phosphorylase B"/>
    <property type="match status" value="2"/>
</dbReference>
<dbReference type="InterPro" id="IPR058592">
    <property type="entry name" value="Gtf3_C"/>
</dbReference>